<sequence>MSAEYLNRFDPEHQRPEDRVSTQQRTDVKTHQMSMRGPTITALLLAGGASSRMRGSDKLLEPIDGTPLLTRVARTCLSAEVDRVCVILPPDRPARADALDDLPVDTLFNNGSGLGLSHSLQTGLSNVTTDAVLIILADLPDLTTADLNAVIYAARDTDAVVVRGATKDGRPGHPVLVRAALFPELMRTKGDAGAQPVLKAHVADTVLVPLPGQHALSDLDTPEDWEAWRAARQDAKND</sequence>
<dbReference type="PANTHER" id="PTHR43777">
    <property type="entry name" value="MOLYBDENUM COFACTOR CYTIDYLYLTRANSFERASE"/>
    <property type="match status" value="1"/>
</dbReference>
<dbReference type="InterPro" id="IPR025877">
    <property type="entry name" value="MobA-like_NTP_Trfase"/>
</dbReference>
<evidence type="ECO:0000259" key="3">
    <source>
        <dbReference type="Pfam" id="PF12804"/>
    </source>
</evidence>
<feature type="region of interest" description="Disordered" evidence="2">
    <location>
        <begin position="1"/>
        <end position="33"/>
    </location>
</feature>
<keyword evidence="1" id="KW-0460">Magnesium</keyword>
<feature type="compositionally biased region" description="Basic and acidic residues" evidence="2">
    <location>
        <begin position="7"/>
        <end position="30"/>
    </location>
</feature>
<dbReference type="Proteomes" id="UP000436822">
    <property type="component" value="Unassembled WGS sequence"/>
</dbReference>
<name>A0A6N6JJX0_9RHOB</name>
<evidence type="ECO:0000313" key="4">
    <source>
        <dbReference type="EMBL" id="GFE66621.1"/>
    </source>
</evidence>
<accession>A0A6N6JJX0</accession>
<feature type="domain" description="MobA-like NTP transferase" evidence="3">
    <location>
        <begin position="42"/>
        <end position="201"/>
    </location>
</feature>
<keyword evidence="5" id="KW-1185">Reference proteome</keyword>
<dbReference type="Gene3D" id="3.90.550.10">
    <property type="entry name" value="Spore Coat Polysaccharide Biosynthesis Protein SpsA, Chain A"/>
    <property type="match status" value="1"/>
</dbReference>
<dbReference type="SUPFAM" id="SSF53448">
    <property type="entry name" value="Nucleotide-diphospho-sugar transferases"/>
    <property type="match status" value="1"/>
</dbReference>
<evidence type="ECO:0000256" key="1">
    <source>
        <dbReference type="ARBA" id="ARBA00022842"/>
    </source>
</evidence>
<dbReference type="EMBL" id="BLJE01000005">
    <property type="protein sequence ID" value="GFE66621.1"/>
    <property type="molecule type" value="Genomic_DNA"/>
</dbReference>
<organism evidence="4 5">
    <name type="scientific">Litoreibacter roseus</name>
    <dbReference type="NCBI Taxonomy" id="2601869"/>
    <lineage>
        <taxon>Bacteria</taxon>
        <taxon>Pseudomonadati</taxon>
        <taxon>Pseudomonadota</taxon>
        <taxon>Alphaproteobacteria</taxon>
        <taxon>Rhodobacterales</taxon>
        <taxon>Roseobacteraceae</taxon>
        <taxon>Litoreibacter</taxon>
    </lineage>
</organism>
<dbReference type="CDD" id="cd04182">
    <property type="entry name" value="GT_2_like_f"/>
    <property type="match status" value="1"/>
</dbReference>
<dbReference type="InterPro" id="IPR029044">
    <property type="entry name" value="Nucleotide-diphossugar_trans"/>
</dbReference>
<comment type="caution">
    <text evidence="4">The sequence shown here is derived from an EMBL/GenBank/DDBJ whole genome shotgun (WGS) entry which is preliminary data.</text>
</comment>
<dbReference type="Pfam" id="PF12804">
    <property type="entry name" value="NTP_transf_3"/>
    <property type="match status" value="1"/>
</dbReference>
<proteinExistence type="predicted"/>
<dbReference type="GO" id="GO:0016779">
    <property type="term" value="F:nucleotidyltransferase activity"/>
    <property type="evidence" value="ECO:0007669"/>
    <property type="project" value="UniProtKB-ARBA"/>
</dbReference>
<evidence type="ECO:0000313" key="5">
    <source>
        <dbReference type="Proteomes" id="UP000436822"/>
    </source>
</evidence>
<protein>
    <submittedName>
        <fullName evidence="4">Molybdopterin-guanine dinucleotide biosynthesis protein A</fullName>
    </submittedName>
</protein>
<dbReference type="PANTHER" id="PTHR43777:SF1">
    <property type="entry name" value="MOLYBDENUM COFACTOR CYTIDYLYLTRANSFERASE"/>
    <property type="match status" value="1"/>
</dbReference>
<reference evidence="4 5" key="1">
    <citation type="submission" date="2019-12" db="EMBL/GenBank/DDBJ databases">
        <title>Litoreibacter badius sp. nov., a novel bacteriochlorophyll a-containing bacterium in the genus Litoreibacter.</title>
        <authorList>
            <person name="Kanamuro M."/>
            <person name="Takabe Y."/>
            <person name="Mori K."/>
            <person name="Takaichi S."/>
            <person name="Hanada S."/>
        </authorList>
    </citation>
    <scope>NUCLEOTIDE SEQUENCE [LARGE SCALE GENOMIC DNA]</scope>
    <source>
        <strain evidence="4 5">K6</strain>
    </source>
</reference>
<gene>
    <name evidence="4" type="ORF">KIN_36950</name>
</gene>
<evidence type="ECO:0000256" key="2">
    <source>
        <dbReference type="SAM" id="MobiDB-lite"/>
    </source>
</evidence>
<dbReference type="AlphaFoldDB" id="A0A6N6JJX0"/>